<proteinExistence type="predicted"/>
<sequence>MRPMDQGNLAHLLVIGRYLAQWCWKRPVVANNRVFYKGRSRRVSDLVDEYEGKRPAEDAIPGLSFDLGFLPADCHEHIASLDGMRMPRRSGFTRTRFDILDLGTLRRITATRLLMSWQRITFRCFAPKAGLMWIRSTESYPSMVRSAMMRCSSHIAA</sequence>
<name>A0A5M3Y1V3_9ACTN</name>
<organism evidence="1 2">
    <name type="scientific">Acrocarpospora pleiomorpha</name>
    <dbReference type="NCBI Taxonomy" id="90975"/>
    <lineage>
        <taxon>Bacteria</taxon>
        <taxon>Bacillati</taxon>
        <taxon>Actinomycetota</taxon>
        <taxon>Actinomycetes</taxon>
        <taxon>Streptosporangiales</taxon>
        <taxon>Streptosporangiaceae</taxon>
        <taxon>Acrocarpospora</taxon>
    </lineage>
</organism>
<reference evidence="1 2" key="1">
    <citation type="submission" date="2019-10" db="EMBL/GenBank/DDBJ databases">
        <title>Whole genome shotgun sequence of Acrocarpospora pleiomorpha NBRC 16267.</title>
        <authorList>
            <person name="Ichikawa N."/>
            <person name="Kimura A."/>
            <person name="Kitahashi Y."/>
            <person name="Komaki H."/>
            <person name="Oguchi A."/>
        </authorList>
    </citation>
    <scope>NUCLEOTIDE SEQUENCE [LARGE SCALE GENOMIC DNA]</scope>
    <source>
        <strain evidence="1 2">NBRC 16267</strain>
    </source>
</reference>
<keyword evidence="2" id="KW-1185">Reference proteome</keyword>
<dbReference type="EMBL" id="BLAF01000073">
    <property type="protein sequence ID" value="GES25751.1"/>
    <property type="molecule type" value="Genomic_DNA"/>
</dbReference>
<dbReference type="Proteomes" id="UP000377595">
    <property type="component" value="Unassembled WGS sequence"/>
</dbReference>
<evidence type="ECO:0000313" key="2">
    <source>
        <dbReference type="Proteomes" id="UP000377595"/>
    </source>
</evidence>
<evidence type="ECO:0000313" key="1">
    <source>
        <dbReference type="EMBL" id="GES25751.1"/>
    </source>
</evidence>
<accession>A0A5M3Y1V3</accession>
<dbReference type="AlphaFoldDB" id="A0A5M3Y1V3"/>
<protein>
    <submittedName>
        <fullName evidence="1">Uncharacterized protein</fullName>
    </submittedName>
</protein>
<comment type="caution">
    <text evidence="1">The sequence shown here is derived from an EMBL/GenBank/DDBJ whole genome shotgun (WGS) entry which is preliminary data.</text>
</comment>
<gene>
    <name evidence="1" type="ORF">Aple_086500</name>
</gene>